<gene>
    <name evidence="2" type="ORF">AFUS01_LOCUS8063</name>
</gene>
<name>A0A8J2K2I7_9HEXA</name>
<dbReference type="EMBL" id="CAJVCH010055280">
    <property type="protein sequence ID" value="CAG7718689.1"/>
    <property type="molecule type" value="Genomic_DNA"/>
</dbReference>
<reference evidence="2" key="1">
    <citation type="submission" date="2021-06" db="EMBL/GenBank/DDBJ databases">
        <authorList>
            <person name="Hodson N. C."/>
            <person name="Mongue J. A."/>
            <person name="Jaron S. K."/>
        </authorList>
    </citation>
    <scope>NUCLEOTIDE SEQUENCE</scope>
</reference>
<evidence type="ECO:0000313" key="3">
    <source>
        <dbReference type="Proteomes" id="UP000708208"/>
    </source>
</evidence>
<dbReference type="AlphaFoldDB" id="A0A8J2K2I7"/>
<dbReference type="InterPro" id="IPR011893">
    <property type="entry name" value="Selenoprotein_Rdx-typ"/>
</dbReference>
<dbReference type="GO" id="GO:0005829">
    <property type="term" value="C:cytosol"/>
    <property type="evidence" value="ECO:0007669"/>
    <property type="project" value="TreeGrafter"/>
</dbReference>
<comment type="caution">
    <text evidence="2">The sequence shown here is derived from an EMBL/GenBank/DDBJ whole genome shotgun (WGS) entry which is preliminary data.</text>
</comment>
<dbReference type="OrthoDB" id="444492at2759"/>
<evidence type="ECO:0008006" key="4">
    <source>
        <dbReference type="Google" id="ProtNLM"/>
    </source>
</evidence>
<feature type="non-terminal residue" evidence="2">
    <location>
        <position position="1"/>
    </location>
</feature>
<evidence type="ECO:0000313" key="2">
    <source>
        <dbReference type="EMBL" id="CAG7718689.1"/>
    </source>
</evidence>
<dbReference type="Proteomes" id="UP000708208">
    <property type="component" value="Unassembled WGS sequence"/>
</dbReference>
<dbReference type="PANTHER" id="PTHR15124:SF18">
    <property type="entry name" value="SELENOPROTEIN W"/>
    <property type="match status" value="1"/>
</dbReference>
<evidence type="ECO:0000256" key="1">
    <source>
        <dbReference type="ARBA" id="ARBA00023284"/>
    </source>
</evidence>
<protein>
    <recommendedName>
        <fullName evidence="4">Selenoprotein W</fullName>
    </recommendedName>
</protein>
<dbReference type="InterPro" id="IPR051441">
    <property type="entry name" value="SelW_related"/>
</dbReference>
<organism evidence="2 3">
    <name type="scientific">Allacma fusca</name>
    <dbReference type="NCBI Taxonomy" id="39272"/>
    <lineage>
        <taxon>Eukaryota</taxon>
        <taxon>Metazoa</taxon>
        <taxon>Ecdysozoa</taxon>
        <taxon>Arthropoda</taxon>
        <taxon>Hexapoda</taxon>
        <taxon>Collembola</taxon>
        <taxon>Symphypleona</taxon>
        <taxon>Sminthuridae</taxon>
        <taxon>Allacma</taxon>
    </lineage>
</organism>
<proteinExistence type="predicted"/>
<dbReference type="NCBIfam" id="TIGR02174">
    <property type="entry name" value="CXXU_selWTH"/>
    <property type="match status" value="1"/>
</dbReference>
<accession>A0A8J2K2I7</accession>
<dbReference type="Pfam" id="PF10262">
    <property type="entry name" value="Rdx"/>
    <property type="match status" value="1"/>
</dbReference>
<keyword evidence="3" id="KW-1185">Reference proteome</keyword>
<dbReference type="PANTHER" id="PTHR15124">
    <property type="entry name" value="SELENOPROTEIN W"/>
    <property type="match status" value="1"/>
</dbReference>
<keyword evidence="1" id="KW-0676">Redox-active center</keyword>
<sequence>PQFLDLSKDLEQEYRDELEITSEETPIRTGYFEVTVNGKLVHSKKDGDGHVDSQPKLDKIFAAIDQAQEAAG</sequence>